<evidence type="ECO:0000256" key="1">
    <source>
        <dbReference type="PROSITE-ProRule" id="PRU00290"/>
    </source>
</evidence>
<organism evidence="4 5">
    <name type="scientific">Coemansia umbellata</name>
    <dbReference type="NCBI Taxonomy" id="1424467"/>
    <lineage>
        <taxon>Eukaryota</taxon>
        <taxon>Fungi</taxon>
        <taxon>Fungi incertae sedis</taxon>
        <taxon>Zoopagomycota</taxon>
        <taxon>Kickxellomycotina</taxon>
        <taxon>Kickxellomycetes</taxon>
        <taxon>Kickxellales</taxon>
        <taxon>Kickxellaceae</taxon>
        <taxon>Coemansia</taxon>
    </lineage>
</organism>
<dbReference type="Gene3D" id="1.20.5.110">
    <property type="match status" value="1"/>
</dbReference>
<feature type="domain" description="V-SNARE coiled-coil homology" evidence="3">
    <location>
        <begin position="66"/>
        <end position="126"/>
    </location>
</feature>
<protein>
    <submittedName>
        <fullName evidence="4">Vesicle-associated membrane protein 4</fullName>
    </submittedName>
</protein>
<dbReference type="EMBL" id="JANBQD010000014">
    <property type="protein sequence ID" value="KAJ1994116.1"/>
    <property type="molecule type" value="Genomic_DNA"/>
</dbReference>
<name>A0ABQ8PQV7_9FUNG</name>
<evidence type="ECO:0000256" key="2">
    <source>
        <dbReference type="SAM" id="Phobius"/>
    </source>
</evidence>
<evidence type="ECO:0000313" key="5">
    <source>
        <dbReference type="Proteomes" id="UP001151295"/>
    </source>
</evidence>
<keyword evidence="2" id="KW-0812">Transmembrane</keyword>
<comment type="caution">
    <text evidence="4">The sequence shown here is derived from an EMBL/GenBank/DDBJ whole genome shotgun (WGS) entry which is preliminary data.</text>
</comment>
<proteinExistence type="predicted"/>
<keyword evidence="1" id="KW-0175">Coiled coil</keyword>
<dbReference type="Proteomes" id="UP001151295">
    <property type="component" value="Unassembled WGS sequence"/>
</dbReference>
<accession>A0ABQ8PQV7</accession>
<gene>
    <name evidence="4" type="primary">VAMP4</name>
    <name evidence="4" type="ORF">EDC05_001786</name>
</gene>
<sequence>MVVSIFSSAFAFVHVFLRFHYSPRSYNNNYGGNPYVKSQTAHGGDDGYGDGGFSDNNYSGGHKDPNVHKLQSELDNVHEIMQKNISSVLERGEHLDDMRDRTHELQEQTTIFKSSATATSRKMRWRNMKWKIIIALVVILIVVICIVGKYYPLLYSEC</sequence>
<reference evidence="4" key="1">
    <citation type="submission" date="2022-07" db="EMBL/GenBank/DDBJ databases">
        <title>Phylogenomic reconstructions and comparative analyses of Kickxellomycotina fungi.</title>
        <authorList>
            <person name="Reynolds N.K."/>
            <person name="Stajich J.E."/>
            <person name="Barry K."/>
            <person name="Grigoriev I.V."/>
            <person name="Crous P."/>
            <person name="Smith M.E."/>
        </authorList>
    </citation>
    <scope>NUCLEOTIDE SEQUENCE</scope>
    <source>
        <strain evidence="4">BCRC 34882</strain>
    </source>
</reference>
<dbReference type="InterPro" id="IPR016444">
    <property type="entry name" value="Synaptobrevin/VAMP"/>
</dbReference>
<dbReference type="PRINTS" id="PR00219">
    <property type="entry name" value="SYNAPTOBREVN"/>
</dbReference>
<dbReference type="Pfam" id="PF00957">
    <property type="entry name" value="Synaptobrevin"/>
    <property type="match status" value="1"/>
</dbReference>
<dbReference type="InterPro" id="IPR001388">
    <property type="entry name" value="Synaptobrevin-like"/>
</dbReference>
<evidence type="ECO:0000313" key="4">
    <source>
        <dbReference type="EMBL" id="KAJ1994116.1"/>
    </source>
</evidence>
<feature type="transmembrane region" description="Helical" evidence="2">
    <location>
        <begin position="130"/>
        <end position="151"/>
    </location>
</feature>
<dbReference type="PANTHER" id="PTHR45701">
    <property type="entry name" value="SYNAPTOBREVIN FAMILY MEMBER"/>
    <property type="match status" value="1"/>
</dbReference>
<keyword evidence="5" id="KW-1185">Reference proteome</keyword>
<dbReference type="InterPro" id="IPR042855">
    <property type="entry name" value="V_SNARE_CC"/>
</dbReference>
<keyword evidence="2" id="KW-1133">Transmembrane helix</keyword>
<dbReference type="SUPFAM" id="SSF58038">
    <property type="entry name" value="SNARE fusion complex"/>
    <property type="match status" value="1"/>
</dbReference>
<dbReference type="PROSITE" id="PS50892">
    <property type="entry name" value="V_SNARE"/>
    <property type="match status" value="1"/>
</dbReference>
<evidence type="ECO:0000259" key="3">
    <source>
        <dbReference type="PROSITE" id="PS50892"/>
    </source>
</evidence>
<keyword evidence="2" id="KW-0472">Membrane</keyword>